<gene>
    <name evidence="7" type="ORF">R4198_16315</name>
</gene>
<feature type="transmembrane region" description="Helical" evidence="6">
    <location>
        <begin position="188"/>
        <end position="209"/>
    </location>
</feature>
<dbReference type="InterPro" id="IPR019108">
    <property type="entry name" value="Caa3_assmbl_CtaG-rel"/>
</dbReference>
<keyword evidence="4 6" id="KW-1133">Transmembrane helix</keyword>
<dbReference type="EMBL" id="JAWLUM010000002">
    <property type="protein sequence ID" value="MDV7135269.1"/>
    <property type="molecule type" value="Genomic_DNA"/>
</dbReference>
<comment type="subcellular location">
    <subcellularLocation>
        <location evidence="1">Cell membrane</location>
        <topology evidence="1">Multi-pass membrane protein</topology>
    </subcellularLocation>
</comment>
<feature type="transmembrane region" description="Helical" evidence="6">
    <location>
        <begin position="120"/>
        <end position="142"/>
    </location>
</feature>
<evidence type="ECO:0000313" key="8">
    <source>
        <dbReference type="Proteomes" id="UP001185792"/>
    </source>
</evidence>
<name>A0ABU4EX87_WILMA</name>
<feature type="transmembrane region" description="Helical" evidence="6">
    <location>
        <begin position="52"/>
        <end position="72"/>
    </location>
</feature>
<keyword evidence="3 6" id="KW-0812">Transmembrane</keyword>
<evidence type="ECO:0000256" key="2">
    <source>
        <dbReference type="ARBA" id="ARBA00022475"/>
    </source>
</evidence>
<protein>
    <submittedName>
        <fullName evidence="7">Cytochrome c oxidase assembly protein</fullName>
    </submittedName>
</protein>
<keyword evidence="5 6" id="KW-0472">Membrane</keyword>
<keyword evidence="2" id="KW-1003">Cell membrane</keyword>
<feature type="transmembrane region" description="Helical" evidence="6">
    <location>
        <begin position="16"/>
        <end position="40"/>
    </location>
</feature>
<dbReference type="RefSeq" id="WP_317713702.1">
    <property type="nucleotide sequence ID" value="NZ_JAWLUM010000002.1"/>
</dbReference>
<accession>A0ABU4EX87</accession>
<evidence type="ECO:0000256" key="6">
    <source>
        <dbReference type="SAM" id="Phobius"/>
    </source>
</evidence>
<feature type="transmembrane region" description="Helical" evidence="6">
    <location>
        <begin position="78"/>
        <end position="100"/>
    </location>
</feature>
<dbReference type="Pfam" id="PF09678">
    <property type="entry name" value="Caa3_CtaG"/>
    <property type="match status" value="1"/>
</dbReference>
<evidence type="ECO:0000256" key="1">
    <source>
        <dbReference type="ARBA" id="ARBA00004651"/>
    </source>
</evidence>
<organism evidence="7 8">
    <name type="scientific">Williamsia marianensis</name>
    <dbReference type="NCBI Taxonomy" id="85044"/>
    <lineage>
        <taxon>Bacteria</taxon>
        <taxon>Bacillati</taxon>
        <taxon>Actinomycetota</taxon>
        <taxon>Actinomycetes</taxon>
        <taxon>Mycobacteriales</taxon>
        <taxon>Nocardiaceae</taxon>
        <taxon>Williamsia</taxon>
    </lineage>
</organism>
<dbReference type="Proteomes" id="UP001185792">
    <property type="component" value="Unassembled WGS sequence"/>
</dbReference>
<reference evidence="7 8" key="1">
    <citation type="submission" date="2023-10" db="EMBL/GenBank/DDBJ databases">
        <title>Development of a sustainable strategy for remediation of hydrocarbon-contaminated territories based on the waste exchange concept.</title>
        <authorList>
            <person name="Krivoruchko A."/>
        </authorList>
    </citation>
    <scope>NUCLEOTIDE SEQUENCE [LARGE SCALE GENOMIC DNA]</scope>
    <source>
        <strain evidence="7 8">IEGM 1236</strain>
    </source>
</reference>
<feature type="transmembrane region" description="Helical" evidence="6">
    <location>
        <begin position="154"/>
        <end position="176"/>
    </location>
</feature>
<comment type="caution">
    <text evidence="7">The sequence shown here is derived from an EMBL/GenBank/DDBJ whole genome shotgun (WGS) entry which is preliminary data.</text>
</comment>
<keyword evidence="8" id="KW-1185">Reference proteome</keyword>
<feature type="transmembrane region" description="Helical" evidence="6">
    <location>
        <begin position="229"/>
        <end position="250"/>
    </location>
</feature>
<evidence type="ECO:0000256" key="3">
    <source>
        <dbReference type="ARBA" id="ARBA00022692"/>
    </source>
</evidence>
<proteinExistence type="predicted"/>
<evidence type="ECO:0000256" key="5">
    <source>
        <dbReference type="ARBA" id="ARBA00023136"/>
    </source>
</evidence>
<evidence type="ECO:0000256" key="4">
    <source>
        <dbReference type="ARBA" id="ARBA00022989"/>
    </source>
</evidence>
<evidence type="ECO:0000313" key="7">
    <source>
        <dbReference type="EMBL" id="MDV7135269.1"/>
    </source>
</evidence>
<sequence>MHHHDHPVGAAAPGPWALIVVAMAIGALLIYVAASVRLRVRGNRWPWARDCAWALGCATVAAAAVLPAQPMFTAHMWAHLLVGMVAPLFLVVARPVTLALRALRPGPARRTVLALAHSRYAAVVVAPPVAAVIDMGGLWLIYRTPLFAAMHEHSWLNVAVHLHVFAAGMLFTTSILQLEPARRRYGLLLRGLILFVAGAAHAVLAKTFYEWPPPGVFIEAGDRHTASQVMYYGGDLAELALAAMLGYGWYCREGRLRAREHRRLDISLSKGRSSARVQSYGSGREQLREPGRFADTDAIVRRHRRAGS</sequence>